<dbReference type="GO" id="GO:0031122">
    <property type="term" value="P:cytoplasmic microtubule organization"/>
    <property type="evidence" value="ECO:0007669"/>
    <property type="project" value="TreeGrafter"/>
</dbReference>
<dbReference type="CDD" id="cd22211">
    <property type="entry name" value="HkD_SF"/>
    <property type="match status" value="1"/>
</dbReference>
<dbReference type="RefSeq" id="XP_026600950.1">
    <property type="nucleotide sequence ID" value="XM_026750937.1"/>
</dbReference>
<dbReference type="EMBL" id="PVWQ01000011">
    <property type="protein sequence ID" value="RDW69161.1"/>
    <property type="molecule type" value="Genomic_DNA"/>
</dbReference>
<dbReference type="GeneID" id="38119291"/>
<feature type="region of interest" description="Disordered" evidence="1">
    <location>
        <begin position="551"/>
        <end position="611"/>
    </location>
</feature>
<dbReference type="GO" id="GO:0005815">
    <property type="term" value="C:microtubule organizing center"/>
    <property type="evidence" value="ECO:0007669"/>
    <property type="project" value="TreeGrafter"/>
</dbReference>
<evidence type="ECO:0000313" key="2">
    <source>
        <dbReference type="EMBL" id="RDW69161.1"/>
    </source>
</evidence>
<dbReference type="PANTHER" id="PTHR18947">
    <property type="entry name" value="HOOK PROTEINS"/>
    <property type="match status" value="1"/>
</dbReference>
<organism evidence="2 3">
    <name type="scientific">Aspergillus mulundensis</name>
    <dbReference type="NCBI Taxonomy" id="1810919"/>
    <lineage>
        <taxon>Eukaryota</taxon>
        <taxon>Fungi</taxon>
        <taxon>Dikarya</taxon>
        <taxon>Ascomycota</taxon>
        <taxon>Pezizomycotina</taxon>
        <taxon>Eurotiomycetes</taxon>
        <taxon>Eurotiomycetidae</taxon>
        <taxon>Eurotiales</taxon>
        <taxon>Aspergillaceae</taxon>
        <taxon>Aspergillus</taxon>
        <taxon>Aspergillus subgen. Nidulantes</taxon>
    </lineage>
</organism>
<feature type="compositionally biased region" description="Polar residues" evidence="1">
    <location>
        <begin position="402"/>
        <end position="417"/>
    </location>
</feature>
<dbReference type="AlphaFoldDB" id="A0A3D8R5F9"/>
<dbReference type="GO" id="GO:0008017">
    <property type="term" value="F:microtubule binding"/>
    <property type="evidence" value="ECO:0007669"/>
    <property type="project" value="TreeGrafter"/>
</dbReference>
<dbReference type="GO" id="GO:0005737">
    <property type="term" value="C:cytoplasm"/>
    <property type="evidence" value="ECO:0007669"/>
    <property type="project" value="TreeGrafter"/>
</dbReference>
<reference evidence="2 3" key="1">
    <citation type="journal article" date="2018" name="IMA Fungus">
        <title>IMA Genome-F 9: Draft genome sequence of Annulohypoxylon stygium, Aspergillus mulundensis, Berkeleyomyces basicola (syn. Thielaviopsis basicola), Ceratocystis smalleyi, two Cercospora beticola strains, Coleophoma cylindrospora, Fusarium fracticaudum, Phialophora cf. hyalina, and Morchella septimelata.</title>
        <authorList>
            <person name="Wingfield B.D."/>
            <person name="Bills G.F."/>
            <person name="Dong Y."/>
            <person name="Huang W."/>
            <person name="Nel W.J."/>
            <person name="Swalarsk-Parry B.S."/>
            <person name="Vaghefi N."/>
            <person name="Wilken P.M."/>
            <person name="An Z."/>
            <person name="de Beer Z.W."/>
            <person name="De Vos L."/>
            <person name="Chen L."/>
            <person name="Duong T.A."/>
            <person name="Gao Y."/>
            <person name="Hammerbacher A."/>
            <person name="Kikkert J.R."/>
            <person name="Li Y."/>
            <person name="Li H."/>
            <person name="Li K."/>
            <person name="Li Q."/>
            <person name="Liu X."/>
            <person name="Ma X."/>
            <person name="Naidoo K."/>
            <person name="Pethybridge S.J."/>
            <person name="Sun J."/>
            <person name="Steenkamp E.T."/>
            <person name="van der Nest M.A."/>
            <person name="van Wyk S."/>
            <person name="Wingfield M.J."/>
            <person name="Xiong C."/>
            <person name="Yue Q."/>
            <person name="Zhang X."/>
        </authorList>
    </citation>
    <scope>NUCLEOTIDE SEQUENCE [LARGE SCALE GENOMIC DNA]</scope>
    <source>
        <strain evidence="2 3">DSM 5745</strain>
    </source>
</reference>
<dbReference type="InterPro" id="IPR036872">
    <property type="entry name" value="CH_dom_sf"/>
</dbReference>
<feature type="region of interest" description="Disordered" evidence="1">
    <location>
        <begin position="434"/>
        <end position="461"/>
    </location>
</feature>
<dbReference type="PANTHER" id="PTHR18947:SF28">
    <property type="entry name" value="GIRDIN, ISOFORM A"/>
    <property type="match status" value="1"/>
</dbReference>
<protein>
    <recommendedName>
        <fullName evidence="4">HOOK N-terminal domain-containing protein</fullName>
    </recommendedName>
</protein>
<dbReference type="OrthoDB" id="2129491at2759"/>
<feature type="region of interest" description="Disordered" evidence="1">
    <location>
        <begin position="393"/>
        <end position="417"/>
    </location>
</feature>
<name>A0A3D8R5F9_9EURO</name>
<evidence type="ECO:0008006" key="4">
    <source>
        <dbReference type="Google" id="ProtNLM"/>
    </source>
</evidence>
<proteinExistence type="predicted"/>
<evidence type="ECO:0000256" key="1">
    <source>
        <dbReference type="SAM" id="MobiDB-lite"/>
    </source>
</evidence>
<dbReference type="SUPFAM" id="SSF116907">
    <property type="entry name" value="Hook domain"/>
    <property type="match status" value="1"/>
</dbReference>
<comment type="caution">
    <text evidence="2">The sequence shown here is derived from an EMBL/GenBank/DDBJ whole genome shotgun (WGS) entry which is preliminary data.</text>
</comment>
<sequence length="760" mass="85751">MESERTVSHSEALLAWVNSFDLVGEPKQIAELSDGRLIWDILHDIDPERFPDVTDPKKSNLENLITIHGRLQYNILDLRKSEGWPRGLDPEPNLIEFAENNSARDAEKLLKLVFFAATITAKGNTASYETYGDAIQKLDSSTQESLQDFLENVEEGQYELDDLARESRESQLVKTIEELKQENSVLREKYFAKEQRLMELEYAEENYKSEVEFLKERIDVLKSGKGEFGFSKRDLDQKTEEIAALEEQLFIASEQNSQLSSRIDELLREAKDYQAVRDKLDIEKNNYVNANRNAKFAAEQKSKEIEMLQSRNQNLESEKKELKKQVMEYDVQAQKLNDQLRECNNALARSERENRELSLTKGNVDLDNEELRRRVEGAEKEIHELKGRIGELEGIDDEYSGTPRSRTPTTGMLTPGIQGNLQKDLEAAGFEESTLSIGEEEHADDAEEGPKEEPDKGIDEQQLAKQLAIQEEDKAKLLQEMLKPLEEAKEQLAQFISAQTGGGSEAIQQSLEELTKQISELIEKDHERLAQRAQVSDQLRSLLPLECTRRSASELSPELDEDCSDEQSLGGRETPSSTVSPASDSEHASSESDSDTDSGDDNGIRTSAPSRSTRTQRFFLEVIMDNSCLNLKLASSALKIKIAKKGKNIANVVVTYELETAAEEADATEGEEDTVSKEREINAYPKRALLTSTTSQRELQKQLDALTRELALMSSSWYELQSKLHSTNNVPTSRYRHGSAGMVDAQKGWLARQRSAVAGR</sequence>
<evidence type="ECO:0000313" key="3">
    <source>
        <dbReference type="Proteomes" id="UP000256690"/>
    </source>
</evidence>
<feature type="compositionally biased region" description="Basic and acidic residues" evidence="1">
    <location>
        <begin position="448"/>
        <end position="459"/>
    </location>
</feature>
<dbReference type="Proteomes" id="UP000256690">
    <property type="component" value="Unassembled WGS sequence"/>
</dbReference>
<accession>A0A3D8R5F9</accession>
<gene>
    <name evidence="2" type="ORF">DSM5745_08921</name>
</gene>
<dbReference type="GO" id="GO:0030705">
    <property type="term" value="P:cytoskeleton-dependent intracellular transport"/>
    <property type="evidence" value="ECO:0007669"/>
    <property type="project" value="TreeGrafter"/>
</dbReference>
<dbReference type="Gene3D" id="1.10.418.10">
    <property type="entry name" value="Calponin-like domain"/>
    <property type="match status" value="1"/>
</dbReference>
<dbReference type="STRING" id="1810919.A0A3D8R5F9"/>
<dbReference type="GO" id="GO:0051959">
    <property type="term" value="F:dynein light intermediate chain binding"/>
    <property type="evidence" value="ECO:0007669"/>
    <property type="project" value="TreeGrafter"/>
</dbReference>
<keyword evidence="3" id="KW-1185">Reference proteome</keyword>